<protein>
    <recommendedName>
        <fullName evidence="4">UPAR/Ly6 domain-containing protein</fullName>
    </recommendedName>
</protein>
<dbReference type="AlphaFoldDB" id="A0A2A4JHF0"/>
<accession>A0A2A4JHF0</accession>
<feature type="region of interest" description="Disordered" evidence="1">
    <location>
        <begin position="177"/>
        <end position="233"/>
    </location>
</feature>
<dbReference type="SUPFAM" id="SSF57302">
    <property type="entry name" value="Snake toxin-like"/>
    <property type="match status" value="1"/>
</dbReference>
<name>A0A2A4JHF0_HELVI</name>
<comment type="caution">
    <text evidence="3">The sequence shown here is derived from an EMBL/GenBank/DDBJ whole genome shotgun (WGS) entry which is preliminary data.</text>
</comment>
<evidence type="ECO:0008006" key="4">
    <source>
        <dbReference type="Google" id="ProtNLM"/>
    </source>
</evidence>
<evidence type="ECO:0000313" key="3">
    <source>
        <dbReference type="EMBL" id="PCG70860.1"/>
    </source>
</evidence>
<feature type="chain" id="PRO_5012065244" description="UPAR/Ly6 domain-containing protein" evidence="2">
    <location>
        <begin position="22"/>
        <end position="260"/>
    </location>
</feature>
<feature type="compositionally biased region" description="Basic and acidic residues" evidence="1">
    <location>
        <begin position="183"/>
        <end position="196"/>
    </location>
</feature>
<gene>
    <name evidence="3" type="ORF">B5V51_2503</name>
</gene>
<feature type="signal peptide" evidence="2">
    <location>
        <begin position="1"/>
        <end position="21"/>
    </location>
</feature>
<organism evidence="3">
    <name type="scientific">Heliothis virescens</name>
    <name type="common">Tobacco budworm moth</name>
    <dbReference type="NCBI Taxonomy" id="7102"/>
    <lineage>
        <taxon>Eukaryota</taxon>
        <taxon>Metazoa</taxon>
        <taxon>Ecdysozoa</taxon>
        <taxon>Arthropoda</taxon>
        <taxon>Hexapoda</taxon>
        <taxon>Insecta</taxon>
        <taxon>Pterygota</taxon>
        <taxon>Neoptera</taxon>
        <taxon>Endopterygota</taxon>
        <taxon>Lepidoptera</taxon>
        <taxon>Glossata</taxon>
        <taxon>Ditrysia</taxon>
        <taxon>Noctuoidea</taxon>
        <taxon>Noctuidae</taxon>
        <taxon>Heliothinae</taxon>
        <taxon>Heliothis</taxon>
    </lineage>
</organism>
<reference evidence="3" key="1">
    <citation type="submission" date="2017-09" db="EMBL/GenBank/DDBJ databases">
        <title>Contemporary evolution of a Lepidopteran species, Heliothis virescens, in response to modern agricultural practices.</title>
        <authorList>
            <person name="Fritz M.L."/>
            <person name="Deyonke A.M."/>
            <person name="Papanicolaou A."/>
            <person name="Micinski S."/>
            <person name="Westbrook J."/>
            <person name="Gould F."/>
        </authorList>
    </citation>
    <scope>NUCLEOTIDE SEQUENCE [LARGE SCALE GENOMIC DNA]</scope>
    <source>
        <strain evidence="3">HvINT-</strain>
        <tissue evidence="3">Whole body</tissue>
    </source>
</reference>
<evidence type="ECO:0000256" key="1">
    <source>
        <dbReference type="SAM" id="MobiDB-lite"/>
    </source>
</evidence>
<evidence type="ECO:0000256" key="2">
    <source>
        <dbReference type="SAM" id="SignalP"/>
    </source>
</evidence>
<sequence length="260" mass="28167">MCSMWFMSIVALLVVDVRTGALQERDIRPARCHSCARVNGTACGGTWSPVLCPEDRPLCATVAISPDFVSSLECAAASETPCSIRSSANNSIEVTCVCNTHLCNAPFSPELRNELLNFAFNFTNSSADAAQTFFQSFVGNVTKENIYKAITIEVTEATTTIARNSSQLTTVKTVPGTMNAESILRDSEKPRAEPLKQEPTAPSDDDEDESEGSGAYEEPRVRNHAVSAPAAPSSFLPAENSATRFYTDLLLTTLFIYFVV</sequence>
<dbReference type="EMBL" id="NWSH01001560">
    <property type="protein sequence ID" value="PCG70860.1"/>
    <property type="molecule type" value="Genomic_DNA"/>
</dbReference>
<dbReference type="CDD" id="cd00117">
    <property type="entry name" value="TFP"/>
    <property type="match status" value="1"/>
</dbReference>
<dbReference type="InterPro" id="IPR045860">
    <property type="entry name" value="Snake_toxin-like_sf"/>
</dbReference>
<proteinExistence type="predicted"/>
<keyword evidence="2" id="KW-0732">Signal</keyword>